<protein>
    <recommendedName>
        <fullName evidence="3">Tyr recombinase domain-containing protein</fullName>
    </recommendedName>
</protein>
<evidence type="ECO:0000313" key="4">
    <source>
        <dbReference type="EMBL" id="QBI21906.1"/>
    </source>
</evidence>
<sequence>MRVPLGKLATERSVPLDNDTLAALDTWTAHRGQQRALPHPRHGRPTDFLFTERDRRLGPWRIRKALNHAVTEAGLTGRDGAPLRVVPHQLRHTYATGLANAGMTLQARVLGAVGLRAPRERRAPQPSPTRATPTPSNHPKTGGPPF</sequence>
<dbReference type="Proteomes" id="UP000291469">
    <property type="component" value="Chromosome"/>
</dbReference>
<dbReference type="Pfam" id="PF00589">
    <property type="entry name" value="Phage_integrase"/>
    <property type="match status" value="1"/>
</dbReference>
<dbReference type="GO" id="GO:0003677">
    <property type="term" value="F:DNA binding"/>
    <property type="evidence" value="ECO:0007669"/>
    <property type="project" value="InterPro"/>
</dbReference>
<dbReference type="SUPFAM" id="SSF56349">
    <property type="entry name" value="DNA breaking-rejoining enzymes"/>
    <property type="match status" value="1"/>
</dbReference>
<dbReference type="InterPro" id="IPR011010">
    <property type="entry name" value="DNA_brk_join_enz"/>
</dbReference>
<keyword evidence="1" id="KW-0233">DNA recombination</keyword>
<feature type="region of interest" description="Disordered" evidence="2">
    <location>
        <begin position="118"/>
        <end position="146"/>
    </location>
</feature>
<evidence type="ECO:0000313" key="5">
    <source>
        <dbReference type="Proteomes" id="UP000291469"/>
    </source>
</evidence>
<dbReference type="AlphaFoldDB" id="A0A411YL35"/>
<keyword evidence="5" id="KW-1185">Reference proteome</keyword>
<evidence type="ECO:0000259" key="3">
    <source>
        <dbReference type="Pfam" id="PF00589"/>
    </source>
</evidence>
<accession>A0A411YL35</accession>
<name>A0A411YL35_9ACTN</name>
<dbReference type="GO" id="GO:0015074">
    <property type="term" value="P:DNA integration"/>
    <property type="evidence" value="ECO:0007669"/>
    <property type="project" value="InterPro"/>
</dbReference>
<dbReference type="OrthoDB" id="8421690at2"/>
<reference evidence="4 5" key="1">
    <citation type="submission" date="2019-01" db="EMBL/GenBank/DDBJ databases">
        <title>Egibacter rhizosphaerae EGI 80759T.</title>
        <authorList>
            <person name="Chen D.-D."/>
            <person name="Tian Y."/>
            <person name="Jiao J.-Y."/>
            <person name="Zhang X.-T."/>
            <person name="Zhang Y.-G."/>
            <person name="Zhang Y."/>
            <person name="Xiao M."/>
            <person name="Shu W.-S."/>
            <person name="Li W.-J."/>
        </authorList>
    </citation>
    <scope>NUCLEOTIDE SEQUENCE [LARGE SCALE GENOMIC DNA]</scope>
    <source>
        <strain evidence="4 5">EGI 80759</strain>
    </source>
</reference>
<proteinExistence type="predicted"/>
<gene>
    <name evidence="4" type="ORF">ER308_04265</name>
</gene>
<dbReference type="KEGG" id="erz:ER308_04265"/>
<organism evidence="4 5">
    <name type="scientific">Egibacter rhizosphaerae</name>
    <dbReference type="NCBI Taxonomy" id="1670831"/>
    <lineage>
        <taxon>Bacteria</taxon>
        <taxon>Bacillati</taxon>
        <taxon>Actinomycetota</taxon>
        <taxon>Nitriliruptoria</taxon>
        <taxon>Egibacterales</taxon>
        <taxon>Egibacteraceae</taxon>
        <taxon>Egibacter</taxon>
    </lineage>
</organism>
<feature type="domain" description="Tyr recombinase" evidence="3">
    <location>
        <begin position="2"/>
        <end position="106"/>
    </location>
</feature>
<dbReference type="InterPro" id="IPR013762">
    <property type="entry name" value="Integrase-like_cat_sf"/>
</dbReference>
<feature type="compositionally biased region" description="Polar residues" evidence="2">
    <location>
        <begin position="128"/>
        <end position="139"/>
    </location>
</feature>
<dbReference type="InterPro" id="IPR002104">
    <property type="entry name" value="Integrase_catalytic"/>
</dbReference>
<evidence type="ECO:0000256" key="1">
    <source>
        <dbReference type="ARBA" id="ARBA00023172"/>
    </source>
</evidence>
<dbReference type="GO" id="GO:0006310">
    <property type="term" value="P:DNA recombination"/>
    <property type="evidence" value="ECO:0007669"/>
    <property type="project" value="UniProtKB-KW"/>
</dbReference>
<dbReference type="EMBL" id="CP036402">
    <property type="protein sequence ID" value="QBI21906.1"/>
    <property type="molecule type" value="Genomic_DNA"/>
</dbReference>
<evidence type="ECO:0000256" key="2">
    <source>
        <dbReference type="SAM" id="MobiDB-lite"/>
    </source>
</evidence>
<dbReference type="Gene3D" id="1.10.443.10">
    <property type="entry name" value="Intergrase catalytic core"/>
    <property type="match status" value="1"/>
</dbReference>